<evidence type="ECO:0000256" key="1">
    <source>
        <dbReference type="SAM" id="Phobius"/>
    </source>
</evidence>
<feature type="transmembrane region" description="Helical" evidence="1">
    <location>
        <begin position="20"/>
        <end position="37"/>
    </location>
</feature>
<dbReference type="RefSeq" id="WP_125577143.1">
    <property type="nucleotide sequence ID" value="NZ_JBHSSO010000064.1"/>
</dbReference>
<organism evidence="2 3">
    <name type="scientific">Levilactobacillus angrenensis</name>
    <dbReference type="NCBI Taxonomy" id="2486020"/>
    <lineage>
        <taxon>Bacteria</taxon>
        <taxon>Bacillati</taxon>
        <taxon>Bacillota</taxon>
        <taxon>Bacilli</taxon>
        <taxon>Lactobacillales</taxon>
        <taxon>Lactobacillaceae</taxon>
        <taxon>Levilactobacillus</taxon>
    </lineage>
</organism>
<sequence length="155" mass="17995">MKISKLTIDSSLKHKANYVAAYILGITTYLILILLNCRWMYGRFIFVWDIVSWYLTFSFVLIFPLECIVGEKLIEGHYRKYRGTPIALRERADNKVYYAFAGGAAINTKRVYRLFEIAAYSEGLHTVIDIFGIILGPVLLILFLSILMAQYYFIR</sequence>
<evidence type="ECO:0000313" key="2">
    <source>
        <dbReference type="EMBL" id="MFC6290176.1"/>
    </source>
</evidence>
<keyword evidence="1" id="KW-1133">Transmembrane helix</keyword>
<keyword evidence="1" id="KW-0472">Membrane</keyword>
<gene>
    <name evidence="2" type="ORF">ACFP1M_08340</name>
</gene>
<keyword evidence="3" id="KW-1185">Reference proteome</keyword>
<name>A0ABW1UBG5_9LACO</name>
<dbReference type="EMBL" id="JBHSSO010000064">
    <property type="protein sequence ID" value="MFC6290176.1"/>
    <property type="molecule type" value="Genomic_DNA"/>
</dbReference>
<comment type="caution">
    <text evidence="2">The sequence shown here is derived from an EMBL/GenBank/DDBJ whole genome shotgun (WGS) entry which is preliminary data.</text>
</comment>
<dbReference type="Proteomes" id="UP001596258">
    <property type="component" value="Unassembled WGS sequence"/>
</dbReference>
<feature type="transmembrane region" description="Helical" evidence="1">
    <location>
        <begin position="44"/>
        <end position="63"/>
    </location>
</feature>
<protein>
    <submittedName>
        <fullName evidence="2">Uncharacterized protein</fullName>
    </submittedName>
</protein>
<keyword evidence="1" id="KW-0812">Transmembrane</keyword>
<reference evidence="3" key="1">
    <citation type="journal article" date="2019" name="Int. J. Syst. Evol. Microbiol.">
        <title>The Global Catalogue of Microorganisms (GCM) 10K type strain sequencing project: providing services to taxonomists for standard genome sequencing and annotation.</title>
        <authorList>
            <consortium name="The Broad Institute Genomics Platform"/>
            <consortium name="The Broad Institute Genome Sequencing Center for Infectious Disease"/>
            <person name="Wu L."/>
            <person name="Ma J."/>
        </authorList>
    </citation>
    <scope>NUCLEOTIDE SEQUENCE [LARGE SCALE GENOMIC DNA]</scope>
    <source>
        <strain evidence="3">CCM 8893</strain>
    </source>
</reference>
<proteinExistence type="predicted"/>
<evidence type="ECO:0000313" key="3">
    <source>
        <dbReference type="Proteomes" id="UP001596258"/>
    </source>
</evidence>
<feature type="transmembrane region" description="Helical" evidence="1">
    <location>
        <begin position="130"/>
        <end position="154"/>
    </location>
</feature>
<accession>A0ABW1UBG5</accession>